<feature type="compositionally biased region" description="Basic and acidic residues" evidence="2">
    <location>
        <begin position="486"/>
        <end position="507"/>
    </location>
</feature>
<protein>
    <submittedName>
        <fullName evidence="4">BMERB domain-containing protein</fullName>
    </submittedName>
</protein>
<feature type="compositionally biased region" description="Polar residues" evidence="2">
    <location>
        <begin position="159"/>
        <end position="169"/>
    </location>
</feature>
<keyword evidence="1" id="KW-0175">Coiled coil</keyword>
<evidence type="ECO:0000313" key="4">
    <source>
        <dbReference type="WBParaSite" id="Csp11.Scaffold630.g17251.t2"/>
    </source>
</evidence>
<accession>A0A1I7ULU1</accession>
<dbReference type="STRING" id="1561998.A0A1I7ULU1"/>
<feature type="compositionally biased region" description="Low complexity" evidence="2">
    <location>
        <begin position="58"/>
        <end position="76"/>
    </location>
</feature>
<feature type="region of interest" description="Disordered" evidence="2">
    <location>
        <begin position="1"/>
        <end position="174"/>
    </location>
</feature>
<feature type="compositionally biased region" description="Basic and acidic residues" evidence="2">
    <location>
        <begin position="463"/>
        <end position="477"/>
    </location>
</feature>
<reference evidence="4" key="1">
    <citation type="submission" date="2016-11" db="UniProtKB">
        <authorList>
            <consortium name="WormBaseParasite"/>
        </authorList>
    </citation>
    <scope>IDENTIFICATION</scope>
</reference>
<feature type="region of interest" description="Disordered" evidence="2">
    <location>
        <begin position="264"/>
        <end position="310"/>
    </location>
</feature>
<sequence>MEEPMEEDDSFNDPIIRSVPLNRPSFVPPPPSLLQKQKDPESDPDSDDSFETFAPTQTTNGGSMKSSSSSTQSTDPKAPPIPAPFRPQPVTTLSSKQLPPSLQRSTCTSHGPPRPSTKGMGIHSAVTNTKNGEVTMTQNAPSSQGAPSSPNSLARHRSANSGLRSSQYISPRPGGMMFSVRTIPPLFDSQSSRPVTPNGDIKMLKDQLDNERRKMLRLQSEYQKDTQKKEEEHQKHLAARDSIIDRQKKDIELLKASIACNKKTEMSLGPTPPSGSSSTSISTTSDVKKVYPKIPSSESKTKTPRRTLGQQGHISAFRHPFKEELDDTFELNATFEPSATSTPRFSGLVRTGIRRPLDLDADDDPNENACGAPTPKRKPVFKEQRPKRIREEEVDDGIRIDPEIQIDPPKTSEKEEESPDGWIDRMLTRKFKILEFRRKNIPEKLTARARNRILKGAELRKEPPKTKCENCGMDEKIGSLSPSPSPEEKEEKEWKKREKERMEDEKKKAKEMRNLEYSTASHLISKRGIDGIDEMRKRIQEAEDKFQKTIDSLTCRNLEEIREEKRQEWRRKTMENLEENGELYANLEIKETGRNDDSIWTEDDSDEDFMFPQPCNLYVMSMWSYRFF</sequence>
<feature type="compositionally biased region" description="Pro residues" evidence="2">
    <location>
        <begin position="77"/>
        <end position="87"/>
    </location>
</feature>
<proteinExistence type="predicted"/>
<dbReference type="AlphaFoldDB" id="A0A1I7ULU1"/>
<evidence type="ECO:0000313" key="3">
    <source>
        <dbReference type="Proteomes" id="UP000095282"/>
    </source>
</evidence>
<evidence type="ECO:0000256" key="2">
    <source>
        <dbReference type="SAM" id="MobiDB-lite"/>
    </source>
</evidence>
<dbReference type="Proteomes" id="UP000095282">
    <property type="component" value="Unplaced"/>
</dbReference>
<feature type="coiled-coil region" evidence="1">
    <location>
        <begin position="201"/>
        <end position="228"/>
    </location>
</feature>
<feature type="compositionally biased region" description="Acidic residues" evidence="2">
    <location>
        <begin position="1"/>
        <end position="11"/>
    </location>
</feature>
<feature type="region of interest" description="Disordered" evidence="2">
    <location>
        <begin position="357"/>
        <end position="396"/>
    </location>
</feature>
<feature type="compositionally biased region" description="Polar residues" evidence="2">
    <location>
        <begin position="90"/>
        <end position="109"/>
    </location>
</feature>
<dbReference type="WBParaSite" id="Csp11.Scaffold630.g17251.t2">
    <property type="protein sequence ID" value="Csp11.Scaffold630.g17251.t2"/>
    <property type="gene ID" value="Csp11.Scaffold630.g17251"/>
</dbReference>
<feature type="compositionally biased region" description="Low complexity" evidence="2">
    <location>
        <begin position="274"/>
        <end position="285"/>
    </location>
</feature>
<organism evidence="3 4">
    <name type="scientific">Caenorhabditis tropicalis</name>
    <dbReference type="NCBI Taxonomy" id="1561998"/>
    <lineage>
        <taxon>Eukaryota</taxon>
        <taxon>Metazoa</taxon>
        <taxon>Ecdysozoa</taxon>
        <taxon>Nematoda</taxon>
        <taxon>Chromadorea</taxon>
        <taxon>Rhabditida</taxon>
        <taxon>Rhabditina</taxon>
        <taxon>Rhabditomorpha</taxon>
        <taxon>Rhabditoidea</taxon>
        <taxon>Rhabditidae</taxon>
        <taxon>Peloderinae</taxon>
        <taxon>Caenorhabditis</taxon>
    </lineage>
</organism>
<keyword evidence="3" id="KW-1185">Reference proteome</keyword>
<feature type="compositionally biased region" description="Polar residues" evidence="2">
    <location>
        <begin position="125"/>
        <end position="152"/>
    </location>
</feature>
<feature type="compositionally biased region" description="Basic and acidic residues" evidence="2">
    <location>
        <begin position="380"/>
        <end position="396"/>
    </location>
</feature>
<evidence type="ECO:0000256" key="1">
    <source>
        <dbReference type="SAM" id="Coils"/>
    </source>
</evidence>
<name>A0A1I7ULU1_9PELO</name>
<feature type="region of interest" description="Disordered" evidence="2">
    <location>
        <begin position="463"/>
        <end position="507"/>
    </location>
</feature>